<protein>
    <recommendedName>
        <fullName evidence="8">Heme-copper oxidase subunit III family profile domain-containing protein</fullName>
    </recommendedName>
</protein>
<comment type="similarity">
    <text evidence="2 6">Belongs to the cytochrome c oxidase subunit 3 family.</text>
</comment>
<reference evidence="9 10" key="1">
    <citation type="submission" date="2017-08" db="EMBL/GenBank/DDBJ databases">
        <title>Draft Genome Sequence of Loktanella cinnabarina Strain XM1, Isolated from Coastal Surface Water.</title>
        <authorList>
            <person name="Ma R."/>
            <person name="Wang J."/>
            <person name="Wang Q."/>
            <person name="Ma Z."/>
            <person name="Li J."/>
            <person name="Chen L."/>
        </authorList>
    </citation>
    <scope>NUCLEOTIDE SEQUENCE [LARGE SCALE GENOMIC DNA]</scope>
    <source>
        <strain evidence="9 10">XM1</strain>
    </source>
</reference>
<feature type="transmembrane region" description="Helical" evidence="7">
    <location>
        <begin position="120"/>
        <end position="142"/>
    </location>
</feature>
<dbReference type="EMBL" id="NQWH01000009">
    <property type="protein sequence ID" value="PHP28089.1"/>
    <property type="molecule type" value="Genomic_DNA"/>
</dbReference>
<sequence>MSIVLGFVALMAVIAFAWLSRQGLADKPWLETGAVTRIPSPGGRPTGRVGLGVFLAVVGGLFALAGSAVVMRMGYADWFALRMPGVVWLGTALLALASLCLQSALMAARRGDARASRAAFGAGALATLAFLAAQILAWLRLAETGQGLAANPGASFFFLISGLHGLHILGGLVALARVAGRLGHGAPPRRAVPGLELCAVYWHFLLLVWLAMLALLSGWASDVAALCRAILT</sequence>
<dbReference type="RefSeq" id="WP_099275994.1">
    <property type="nucleotide sequence ID" value="NZ_KZ304955.1"/>
</dbReference>
<keyword evidence="3 6" id="KW-0812">Transmembrane</keyword>
<proteinExistence type="inferred from homology"/>
<comment type="subcellular location">
    <subcellularLocation>
        <location evidence="6">Cell membrane</location>
        <topology evidence="6">Multi-pass membrane protein</topology>
    </subcellularLocation>
    <subcellularLocation>
        <location evidence="1">Membrane</location>
        <topology evidence="1">Multi-pass membrane protein</topology>
    </subcellularLocation>
</comment>
<dbReference type="Gene3D" id="1.20.120.80">
    <property type="entry name" value="Cytochrome c oxidase, subunit III, four-helix bundle"/>
    <property type="match status" value="1"/>
</dbReference>
<dbReference type="AlphaFoldDB" id="A0A2G1MH60"/>
<accession>A0A2G1MH60</accession>
<dbReference type="Pfam" id="PF00510">
    <property type="entry name" value="COX3"/>
    <property type="match status" value="1"/>
</dbReference>
<name>A0A2G1MH60_9RHOB</name>
<keyword evidence="5 7" id="KW-0472">Membrane</keyword>
<dbReference type="InterPro" id="IPR035973">
    <property type="entry name" value="Cyt_c_oxidase_su3-like_sf"/>
</dbReference>
<evidence type="ECO:0000256" key="4">
    <source>
        <dbReference type="ARBA" id="ARBA00022989"/>
    </source>
</evidence>
<feature type="domain" description="Heme-copper oxidase subunit III family profile" evidence="8">
    <location>
        <begin position="1"/>
        <end position="221"/>
    </location>
</feature>
<dbReference type="InterPro" id="IPR024791">
    <property type="entry name" value="Cyt_c/ubiquinol_Oxase_su3"/>
</dbReference>
<keyword evidence="10" id="KW-1185">Reference proteome</keyword>
<feature type="transmembrane region" description="Helical" evidence="7">
    <location>
        <begin position="154"/>
        <end position="179"/>
    </location>
</feature>
<evidence type="ECO:0000256" key="7">
    <source>
        <dbReference type="SAM" id="Phobius"/>
    </source>
</evidence>
<gene>
    <name evidence="9" type="ORF">CJ301_07740</name>
</gene>
<dbReference type="PROSITE" id="PS50253">
    <property type="entry name" value="COX3"/>
    <property type="match status" value="1"/>
</dbReference>
<dbReference type="InterPro" id="IPR000298">
    <property type="entry name" value="Cyt_c_oxidase-like_su3"/>
</dbReference>
<evidence type="ECO:0000259" key="8">
    <source>
        <dbReference type="PROSITE" id="PS50253"/>
    </source>
</evidence>
<evidence type="ECO:0000256" key="6">
    <source>
        <dbReference type="RuleBase" id="RU003376"/>
    </source>
</evidence>
<dbReference type="PANTHER" id="PTHR11403">
    <property type="entry name" value="CYTOCHROME C OXIDASE SUBUNIT III"/>
    <property type="match status" value="1"/>
</dbReference>
<evidence type="ECO:0000256" key="5">
    <source>
        <dbReference type="ARBA" id="ARBA00023136"/>
    </source>
</evidence>
<dbReference type="GO" id="GO:0005886">
    <property type="term" value="C:plasma membrane"/>
    <property type="evidence" value="ECO:0007669"/>
    <property type="project" value="UniProtKB-SubCell"/>
</dbReference>
<feature type="transmembrane region" description="Helical" evidence="7">
    <location>
        <begin position="199"/>
        <end position="220"/>
    </location>
</feature>
<keyword evidence="4 7" id="KW-1133">Transmembrane helix</keyword>
<evidence type="ECO:0000256" key="3">
    <source>
        <dbReference type="ARBA" id="ARBA00022692"/>
    </source>
</evidence>
<dbReference type="PANTHER" id="PTHR11403:SF10">
    <property type="entry name" value="CYTOCHROME C OXIDASE"/>
    <property type="match status" value="1"/>
</dbReference>
<evidence type="ECO:0000256" key="2">
    <source>
        <dbReference type="ARBA" id="ARBA00010581"/>
    </source>
</evidence>
<dbReference type="GO" id="GO:0004129">
    <property type="term" value="F:cytochrome-c oxidase activity"/>
    <property type="evidence" value="ECO:0007669"/>
    <property type="project" value="InterPro"/>
</dbReference>
<dbReference type="SUPFAM" id="SSF81452">
    <property type="entry name" value="Cytochrome c oxidase subunit III-like"/>
    <property type="match status" value="1"/>
</dbReference>
<evidence type="ECO:0000313" key="10">
    <source>
        <dbReference type="Proteomes" id="UP000221860"/>
    </source>
</evidence>
<dbReference type="Proteomes" id="UP000221860">
    <property type="component" value="Unassembled WGS sequence"/>
</dbReference>
<feature type="transmembrane region" description="Helical" evidence="7">
    <location>
        <begin position="86"/>
        <end position="108"/>
    </location>
</feature>
<dbReference type="InterPro" id="IPR013833">
    <property type="entry name" value="Cyt_c_oxidase_su3_a-hlx"/>
</dbReference>
<dbReference type="OrthoDB" id="9808200at2"/>
<evidence type="ECO:0000256" key="1">
    <source>
        <dbReference type="ARBA" id="ARBA00004141"/>
    </source>
</evidence>
<dbReference type="GO" id="GO:0019646">
    <property type="term" value="P:aerobic electron transport chain"/>
    <property type="evidence" value="ECO:0007669"/>
    <property type="project" value="InterPro"/>
</dbReference>
<evidence type="ECO:0000313" key="9">
    <source>
        <dbReference type="EMBL" id="PHP28089.1"/>
    </source>
</evidence>
<organism evidence="9 10">
    <name type="scientific">Limimaricola cinnabarinus</name>
    <dbReference type="NCBI Taxonomy" id="1125964"/>
    <lineage>
        <taxon>Bacteria</taxon>
        <taxon>Pseudomonadati</taxon>
        <taxon>Pseudomonadota</taxon>
        <taxon>Alphaproteobacteria</taxon>
        <taxon>Rhodobacterales</taxon>
        <taxon>Paracoccaceae</taxon>
        <taxon>Limimaricola</taxon>
    </lineage>
</organism>
<feature type="transmembrane region" description="Helical" evidence="7">
    <location>
        <begin position="49"/>
        <end position="74"/>
    </location>
</feature>
<comment type="caution">
    <text evidence="9">The sequence shown here is derived from an EMBL/GenBank/DDBJ whole genome shotgun (WGS) entry which is preliminary data.</text>
</comment>